<dbReference type="SUPFAM" id="SSF54106">
    <property type="entry name" value="LysM domain"/>
    <property type="match status" value="1"/>
</dbReference>
<dbReference type="Pfam" id="PF20918">
    <property type="entry name" value="SPOCS_spoVID-N"/>
    <property type="match status" value="1"/>
</dbReference>
<dbReference type="Pfam" id="PF01476">
    <property type="entry name" value="LysM"/>
    <property type="match status" value="1"/>
</dbReference>
<gene>
    <name evidence="3" type="ORF">JOD17_000769</name>
</gene>
<evidence type="ECO:0000313" key="3">
    <source>
        <dbReference type="EMBL" id="MBM7631677.1"/>
    </source>
</evidence>
<dbReference type="Gene3D" id="3.10.350.10">
    <property type="entry name" value="LysM domain"/>
    <property type="match status" value="1"/>
</dbReference>
<protein>
    <submittedName>
        <fullName evidence="3">Stage VI sporulation protein D</fullName>
    </submittedName>
</protein>
<name>A0ABS2P8N4_9BACL</name>
<dbReference type="PROSITE" id="PS51782">
    <property type="entry name" value="LYSM"/>
    <property type="match status" value="1"/>
</dbReference>
<dbReference type="EMBL" id="JAFBEC010000002">
    <property type="protein sequence ID" value="MBM7631677.1"/>
    <property type="molecule type" value="Genomic_DNA"/>
</dbReference>
<reference evidence="3 4" key="1">
    <citation type="submission" date="2021-01" db="EMBL/GenBank/DDBJ databases">
        <title>Genomic Encyclopedia of Type Strains, Phase IV (KMG-IV): sequencing the most valuable type-strain genomes for metagenomic binning, comparative biology and taxonomic classification.</title>
        <authorList>
            <person name="Goeker M."/>
        </authorList>
    </citation>
    <scope>NUCLEOTIDE SEQUENCE [LARGE SCALE GENOMIC DNA]</scope>
    <source>
        <strain evidence="3 4">DSM 25540</strain>
    </source>
</reference>
<comment type="caution">
    <text evidence="3">The sequence shown here is derived from an EMBL/GenBank/DDBJ whole genome shotgun (WGS) entry which is preliminary data.</text>
</comment>
<dbReference type="RefSeq" id="WP_204695770.1">
    <property type="nucleotide sequence ID" value="NZ_JAFBEC010000002.1"/>
</dbReference>
<dbReference type="InterPro" id="IPR014256">
    <property type="entry name" value="Spore_VI_D"/>
</dbReference>
<sequence>MTQEQPSALTFNLEESVWLDQGERIQTILGLELEPELLIEEDEHQVSIKGGLHLFGQYVPYEQEEVFQDYEGGGKPHRIDSVRTTENGERELKHFFPIEVSIPLNRIQSVDEIYVQVDSFDYDLPEPSCIQLAADVTISGMKDLQETHQAEKTIADPPEPFPTFSHEVKIPDTEAEATREADEEVEEEEYDFEEETEVEETYRAYEEESYDDDSELETAADVDEELEDDHIVSEEEHEDTYVHQVEQEVDSDTSFPVRLHQREEEADDATNALSEAYEEALEDETVHLKDDENRDEVEEEEHEAPKLEKPLKEKKRENALYLTEMLDKGDRETFTKMKMCIIQENESLDTIAERYGLSVQQLLRWNNMDLNHVEAGEIIYIPVQVKHD</sequence>
<dbReference type="InterPro" id="IPR018392">
    <property type="entry name" value="LysM"/>
</dbReference>
<dbReference type="NCBIfam" id="TIGR02907">
    <property type="entry name" value="spore_VI_D"/>
    <property type="match status" value="1"/>
</dbReference>
<organism evidence="3 4">
    <name type="scientific">Geomicrobium sediminis</name>
    <dbReference type="NCBI Taxonomy" id="1347788"/>
    <lineage>
        <taxon>Bacteria</taxon>
        <taxon>Bacillati</taxon>
        <taxon>Bacillota</taxon>
        <taxon>Bacilli</taxon>
        <taxon>Bacillales</taxon>
        <taxon>Geomicrobium</taxon>
    </lineage>
</organism>
<accession>A0ABS2P8N4</accession>
<dbReference type="InterPro" id="IPR036779">
    <property type="entry name" value="LysM_dom_sf"/>
</dbReference>
<dbReference type="Proteomes" id="UP000741863">
    <property type="component" value="Unassembled WGS sequence"/>
</dbReference>
<evidence type="ECO:0000256" key="1">
    <source>
        <dbReference type="SAM" id="MobiDB-lite"/>
    </source>
</evidence>
<dbReference type="CDD" id="cd00118">
    <property type="entry name" value="LysM"/>
    <property type="match status" value="1"/>
</dbReference>
<evidence type="ECO:0000313" key="4">
    <source>
        <dbReference type="Proteomes" id="UP000741863"/>
    </source>
</evidence>
<keyword evidence="4" id="KW-1185">Reference proteome</keyword>
<feature type="compositionally biased region" description="Acidic residues" evidence="1">
    <location>
        <begin position="293"/>
        <end position="302"/>
    </location>
</feature>
<proteinExistence type="predicted"/>
<evidence type="ECO:0000259" key="2">
    <source>
        <dbReference type="PROSITE" id="PS51782"/>
    </source>
</evidence>
<dbReference type="SMART" id="SM00257">
    <property type="entry name" value="LysM"/>
    <property type="match status" value="1"/>
</dbReference>
<feature type="region of interest" description="Disordered" evidence="1">
    <location>
        <begin position="285"/>
        <end position="310"/>
    </location>
</feature>
<feature type="domain" description="LysM" evidence="2">
    <location>
        <begin position="338"/>
        <end position="381"/>
    </location>
</feature>
<dbReference type="InterPro" id="IPR048862">
    <property type="entry name" value="SPOCS_spoVID_N"/>
</dbReference>